<evidence type="ECO:0000256" key="1">
    <source>
        <dbReference type="ARBA" id="ARBA00004370"/>
    </source>
</evidence>
<keyword evidence="3 5" id="KW-1133">Transmembrane helix</keyword>
<reference evidence="7 8" key="1">
    <citation type="submission" date="2022-12" db="EMBL/GenBank/DDBJ databases">
        <title>Metagenome assembled genome from gulf of manar.</title>
        <authorList>
            <person name="Kohli P."/>
            <person name="Pk S."/>
            <person name="Venkata Ramana C."/>
            <person name="Sasikala C."/>
        </authorList>
    </citation>
    <scope>NUCLEOTIDE SEQUENCE [LARGE SCALE GENOMIC DNA]</scope>
    <source>
        <strain evidence="7">JB008</strain>
    </source>
</reference>
<feature type="domain" description="Mechanosensitive ion channel MscS" evidence="6">
    <location>
        <begin position="187"/>
        <end position="255"/>
    </location>
</feature>
<feature type="transmembrane region" description="Helical" evidence="5">
    <location>
        <begin position="174"/>
        <end position="196"/>
    </location>
</feature>
<dbReference type="EMBL" id="JAQQAL010000024">
    <property type="protein sequence ID" value="MDC7227368.1"/>
    <property type="molecule type" value="Genomic_DNA"/>
</dbReference>
<feature type="transmembrane region" description="Helical" evidence="5">
    <location>
        <begin position="148"/>
        <end position="168"/>
    </location>
</feature>
<evidence type="ECO:0000313" key="8">
    <source>
        <dbReference type="Proteomes" id="UP001221217"/>
    </source>
</evidence>
<dbReference type="InterPro" id="IPR006685">
    <property type="entry name" value="MscS_channel_2nd"/>
</dbReference>
<dbReference type="InterPro" id="IPR023408">
    <property type="entry name" value="MscS_beta-dom_sf"/>
</dbReference>
<evidence type="ECO:0000256" key="3">
    <source>
        <dbReference type="ARBA" id="ARBA00022989"/>
    </source>
</evidence>
<evidence type="ECO:0000313" key="7">
    <source>
        <dbReference type="EMBL" id="MDC7227368.1"/>
    </source>
</evidence>
<sequence length="416" mass="47298">MDKFIIDFFTELGISESWAVFYAMIILIAGIILFSILVDIITRKILLSVVTRVIKKTRTKWDDALLKTGLFSRLAQIVPIILLYFMFPVIFQRADSAEEFIQRIIIAYLTAVIVSILFSLLTAVNSIYSTYEISKNRPIKGYLQIVKVFLVIIGTVLIISIILNQSVIGLLTGIGAMSAVLMLVFKDSILGLVAAVQLSGNDMIRIGDWVSIPAHGADGDVIDIKLQTVSIQNFDKTIVNVPIYSLVSSSFKNWRGMSESDGRRIKRHINIDINSVKFCSDELIARLKEIKLLEDYIKERQKEIDEHNTVKKINTNQLINGRRMTNLGVFRKYIGNYLNDNPMINKNMTFLIRQLQPTDKGIPLEIYVFSKDKIWANYEEIQADIFDHILASVSTFELAVYQSPSGLDFRQIVRIE</sequence>
<protein>
    <submittedName>
        <fullName evidence="7">Mechanosensitive ion channel</fullName>
    </submittedName>
</protein>
<feature type="transmembrane region" description="Helical" evidence="5">
    <location>
        <begin position="105"/>
        <end position="128"/>
    </location>
</feature>
<gene>
    <name evidence="7" type="ORF">PQJ61_11455</name>
</gene>
<accession>A0AAJ1IDK0</accession>
<organism evidence="7 8">
    <name type="scientific">Candidatus Thalassospirochaeta sargassi</name>
    <dbReference type="NCBI Taxonomy" id="3119039"/>
    <lineage>
        <taxon>Bacteria</taxon>
        <taxon>Pseudomonadati</taxon>
        <taxon>Spirochaetota</taxon>
        <taxon>Spirochaetia</taxon>
        <taxon>Spirochaetales</taxon>
        <taxon>Spirochaetaceae</taxon>
        <taxon>Candidatus Thalassospirochaeta</taxon>
    </lineage>
</organism>
<dbReference type="Proteomes" id="UP001221217">
    <property type="component" value="Unassembled WGS sequence"/>
</dbReference>
<dbReference type="GO" id="GO:0005886">
    <property type="term" value="C:plasma membrane"/>
    <property type="evidence" value="ECO:0007669"/>
    <property type="project" value="TreeGrafter"/>
</dbReference>
<evidence type="ECO:0000256" key="5">
    <source>
        <dbReference type="SAM" id="Phobius"/>
    </source>
</evidence>
<evidence type="ECO:0000256" key="4">
    <source>
        <dbReference type="ARBA" id="ARBA00023136"/>
    </source>
</evidence>
<dbReference type="AlphaFoldDB" id="A0AAJ1IDK0"/>
<comment type="subcellular location">
    <subcellularLocation>
        <location evidence="1">Membrane</location>
    </subcellularLocation>
</comment>
<dbReference type="PANTHER" id="PTHR30414:SF0">
    <property type="entry name" value="MINICONDUCTANCE MECHANOSENSITIVE CHANNEL YBDG"/>
    <property type="match status" value="1"/>
</dbReference>
<dbReference type="GO" id="GO:0008381">
    <property type="term" value="F:mechanosensitive monoatomic ion channel activity"/>
    <property type="evidence" value="ECO:0007669"/>
    <property type="project" value="InterPro"/>
</dbReference>
<evidence type="ECO:0000256" key="2">
    <source>
        <dbReference type="ARBA" id="ARBA00022692"/>
    </source>
</evidence>
<keyword evidence="4 5" id="KW-0472">Membrane</keyword>
<evidence type="ECO:0000259" key="6">
    <source>
        <dbReference type="Pfam" id="PF00924"/>
    </source>
</evidence>
<dbReference type="InterPro" id="IPR030192">
    <property type="entry name" value="YbdG"/>
</dbReference>
<feature type="transmembrane region" description="Helical" evidence="5">
    <location>
        <begin position="64"/>
        <end position="85"/>
    </location>
</feature>
<feature type="transmembrane region" description="Helical" evidence="5">
    <location>
        <begin position="20"/>
        <end position="43"/>
    </location>
</feature>
<dbReference type="InterPro" id="IPR010920">
    <property type="entry name" value="LSM_dom_sf"/>
</dbReference>
<proteinExistence type="predicted"/>
<dbReference type="PANTHER" id="PTHR30414">
    <property type="entry name" value="MINICONDUCTANCE MECHANOSENSITIVE CHANNEL YBDG"/>
    <property type="match status" value="1"/>
</dbReference>
<keyword evidence="2 5" id="KW-0812">Transmembrane</keyword>
<dbReference type="SUPFAM" id="SSF50182">
    <property type="entry name" value="Sm-like ribonucleoproteins"/>
    <property type="match status" value="1"/>
</dbReference>
<dbReference type="Pfam" id="PF00924">
    <property type="entry name" value="MS_channel_2nd"/>
    <property type="match status" value="1"/>
</dbReference>
<dbReference type="GO" id="GO:0071470">
    <property type="term" value="P:cellular response to osmotic stress"/>
    <property type="evidence" value="ECO:0007669"/>
    <property type="project" value="InterPro"/>
</dbReference>
<dbReference type="Gene3D" id="2.30.30.60">
    <property type="match status" value="1"/>
</dbReference>
<comment type="caution">
    <text evidence="7">The sequence shown here is derived from an EMBL/GenBank/DDBJ whole genome shotgun (WGS) entry which is preliminary data.</text>
</comment>
<name>A0AAJ1IDK0_9SPIO</name>